<dbReference type="EMBL" id="QRYQ01000018">
    <property type="protein sequence ID" value="RGU90359.1"/>
    <property type="molecule type" value="Genomic_DNA"/>
</dbReference>
<dbReference type="GO" id="GO:0006542">
    <property type="term" value="P:glutamine biosynthetic process"/>
    <property type="evidence" value="ECO:0007669"/>
    <property type="project" value="InterPro"/>
</dbReference>
<proteinExistence type="inferred from homology"/>
<dbReference type="GO" id="GO:0005524">
    <property type="term" value="F:ATP binding"/>
    <property type="evidence" value="ECO:0007669"/>
    <property type="project" value="UniProtKB-KW"/>
</dbReference>
<comment type="similarity">
    <text evidence="2 7 8">Belongs to the glutamine synthetase family.</text>
</comment>
<evidence type="ECO:0000259" key="9">
    <source>
        <dbReference type="PROSITE" id="PS51986"/>
    </source>
</evidence>
<dbReference type="InterPro" id="IPR014746">
    <property type="entry name" value="Gln_synth/guanido_kin_cat_dom"/>
</dbReference>
<evidence type="ECO:0000313" key="12">
    <source>
        <dbReference type="Proteomes" id="UP000265489"/>
    </source>
</evidence>
<dbReference type="Pfam" id="PF03951">
    <property type="entry name" value="Gln-synt_N"/>
    <property type="match status" value="1"/>
</dbReference>
<keyword evidence="3" id="KW-0436">Ligase</keyword>
<dbReference type="PANTHER" id="PTHR43785">
    <property type="entry name" value="GAMMA-GLUTAMYLPUTRESCINE SYNTHETASE"/>
    <property type="match status" value="1"/>
</dbReference>
<evidence type="ECO:0000256" key="7">
    <source>
        <dbReference type="PROSITE-ProRule" id="PRU01330"/>
    </source>
</evidence>
<comment type="caution">
    <text evidence="11">The sequence shown here is derived from an EMBL/GenBank/DDBJ whole genome shotgun (WGS) entry which is preliminary data.</text>
</comment>
<gene>
    <name evidence="11" type="ORF">DWW32_09170</name>
</gene>
<reference evidence="11 12" key="1">
    <citation type="submission" date="2018-08" db="EMBL/GenBank/DDBJ databases">
        <title>A genome reference for cultivated species of the human gut microbiota.</title>
        <authorList>
            <person name="Zou Y."/>
            <person name="Xue W."/>
            <person name="Luo G."/>
        </authorList>
    </citation>
    <scope>NUCLEOTIDE SEQUENCE [LARGE SCALE GENOMIC DNA]</scope>
    <source>
        <strain evidence="11 12">AF15-20</strain>
    </source>
</reference>
<name>A0A395W5F0_9FIRM</name>
<dbReference type="SMART" id="SM01230">
    <property type="entry name" value="Gln-synt_C"/>
    <property type="match status" value="1"/>
</dbReference>
<protein>
    <submittedName>
        <fullName evidence="11">Glutamine synthetase</fullName>
    </submittedName>
</protein>
<evidence type="ECO:0000256" key="3">
    <source>
        <dbReference type="ARBA" id="ARBA00022598"/>
    </source>
</evidence>
<dbReference type="PROSITE" id="PS51986">
    <property type="entry name" value="GS_BETA_GRASP"/>
    <property type="match status" value="1"/>
</dbReference>
<feature type="domain" description="GS catalytic" evidence="10">
    <location>
        <begin position="105"/>
        <end position="389"/>
    </location>
</feature>
<evidence type="ECO:0000256" key="4">
    <source>
        <dbReference type="ARBA" id="ARBA00022741"/>
    </source>
</evidence>
<evidence type="ECO:0000256" key="5">
    <source>
        <dbReference type="ARBA" id="ARBA00022840"/>
    </source>
</evidence>
<dbReference type="AlphaFoldDB" id="A0A395W5F0"/>
<dbReference type="InterPro" id="IPR008146">
    <property type="entry name" value="Gln_synth_cat_dom"/>
</dbReference>
<dbReference type="RefSeq" id="WP_118325573.1">
    <property type="nucleotide sequence ID" value="NZ_QRYH01000031.1"/>
</dbReference>
<keyword evidence="6" id="KW-0460">Magnesium</keyword>
<dbReference type="Pfam" id="PF00120">
    <property type="entry name" value="Gln-synt_C"/>
    <property type="match status" value="1"/>
</dbReference>
<evidence type="ECO:0000256" key="8">
    <source>
        <dbReference type="RuleBase" id="RU000384"/>
    </source>
</evidence>
<evidence type="ECO:0000256" key="1">
    <source>
        <dbReference type="ARBA" id="ARBA00001946"/>
    </source>
</evidence>
<dbReference type="SUPFAM" id="SSF54368">
    <property type="entry name" value="Glutamine synthetase, N-terminal domain"/>
    <property type="match status" value="1"/>
</dbReference>
<dbReference type="InterPro" id="IPR036651">
    <property type="entry name" value="Gln_synt_N_sf"/>
</dbReference>
<feature type="domain" description="GS beta-grasp" evidence="9">
    <location>
        <begin position="13"/>
        <end position="98"/>
    </location>
</feature>
<organism evidence="11 12">
    <name type="scientific">Holdemanella biformis</name>
    <dbReference type="NCBI Taxonomy" id="1735"/>
    <lineage>
        <taxon>Bacteria</taxon>
        <taxon>Bacillati</taxon>
        <taxon>Bacillota</taxon>
        <taxon>Erysipelotrichia</taxon>
        <taxon>Erysipelotrichales</taxon>
        <taxon>Erysipelotrichaceae</taxon>
        <taxon>Holdemanella</taxon>
    </lineage>
</organism>
<dbReference type="Gene3D" id="3.10.20.70">
    <property type="entry name" value="Glutamine synthetase, N-terminal domain"/>
    <property type="match status" value="1"/>
</dbReference>
<dbReference type="Proteomes" id="UP000265489">
    <property type="component" value="Unassembled WGS sequence"/>
</dbReference>
<sequence>MTYEDVLSFCEEQDVRFIRLSYFDIYGRQKNVSVLPTELKRAFTEGISFDASAIDGFLDEVHSDLFLFPDPNTMSILPWRSMDGSVIRMYCDIQYPDGTPFERDVRYILRKAVKKAKEKGITINFGSEFEFYLFKQDENGNNTFVPLDQGGYMDIAPLDKGENIRREICLTLSEMGIDPEVSHHEMGPGQNEIDFRYSQALQAADNAATFKWVVEALANMQGLVADFSPKPIEDAPGNGMHINMSVQSHEELLMPFMAGILHHIEEMTLFLNPSKDSYKRMGKDKAPSFISWSYQNRNQLIRIPATHSSNRMELRSPDCSCNIYLAYALLIYAGLEGIEKNMIPDPCTDVVSVDTKRLPQSLKEAKLIASKASWLKEILGNDIVDIYVG</sequence>
<dbReference type="SUPFAM" id="SSF55931">
    <property type="entry name" value="Glutamine synthetase/guanido kinase"/>
    <property type="match status" value="1"/>
</dbReference>
<dbReference type="PROSITE" id="PS51987">
    <property type="entry name" value="GS_CATALYTIC"/>
    <property type="match status" value="1"/>
</dbReference>
<accession>A0A395W5F0</accession>
<dbReference type="GO" id="GO:0004356">
    <property type="term" value="F:glutamine synthetase activity"/>
    <property type="evidence" value="ECO:0007669"/>
    <property type="project" value="InterPro"/>
</dbReference>
<evidence type="ECO:0000256" key="2">
    <source>
        <dbReference type="ARBA" id="ARBA00009897"/>
    </source>
</evidence>
<evidence type="ECO:0000259" key="10">
    <source>
        <dbReference type="PROSITE" id="PS51987"/>
    </source>
</evidence>
<dbReference type="PANTHER" id="PTHR43785:SF12">
    <property type="entry name" value="TYPE-1 GLUTAMINE SYNTHETASE 2"/>
    <property type="match status" value="1"/>
</dbReference>
<comment type="cofactor">
    <cofactor evidence="1">
        <name>Mg(2+)</name>
        <dbReference type="ChEBI" id="CHEBI:18420"/>
    </cofactor>
</comment>
<dbReference type="PROSITE" id="PS00181">
    <property type="entry name" value="GLNA_ATP"/>
    <property type="match status" value="1"/>
</dbReference>
<dbReference type="InterPro" id="IPR027303">
    <property type="entry name" value="Gln_synth_gly_rich_site"/>
</dbReference>
<keyword evidence="4" id="KW-0547">Nucleotide-binding</keyword>
<dbReference type="GeneID" id="66580585"/>
<evidence type="ECO:0000256" key="6">
    <source>
        <dbReference type="ARBA" id="ARBA00022842"/>
    </source>
</evidence>
<dbReference type="InterPro" id="IPR008147">
    <property type="entry name" value="Gln_synt_N"/>
</dbReference>
<dbReference type="Gene3D" id="3.30.590.10">
    <property type="entry name" value="Glutamine synthetase/guanido kinase, catalytic domain"/>
    <property type="match status" value="1"/>
</dbReference>
<keyword evidence="5" id="KW-0067">ATP-binding</keyword>
<evidence type="ECO:0000313" key="11">
    <source>
        <dbReference type="EMBL" id="RGU90359.1"/>
    </source>
</evidence>